<dbReference type="AlphaFoldDB" id="A0A1F7R9E1"/>
<evidence type="ECO:0000313" key="1">
    <source>
        <dbReference type="EMBL" id="OGL38186.1"/>
    </source>
</evidence>
<accession>A0A1F7R9E1</accession>
<dbReference type="Proteomes" id="UP000178526">
    <property type="component" value="Unassembled WGS sequence"/>
</dbReference>
<evidence type="ECO:0000313" key="2">
    <source>
        <dbReference type="Proteomes" id="UP000178526"/>
    </source>
</evidence>
<comment type="caution">
    <text evidence="1">The sequence shown here is derived from an EMBL/GenBank/DDBJ whole genome shotgun (WGS) entry which is preliminary data.</text>
</comment>
<dbReference type="Pfam" id="PF08734">
    <property type="entry name" value="GYD"/>
    <property type="match status" value="1"/>
</dbReference>
<name>A0A1F7R9E1_9BACT</name>
<sequence>MATYILLTKLSAEATASPAKLKELEQEIKSKINKHCSSVKWLANYAILGPYDYLDIFEAPDDSVVIKVVAIIRSFGHSTTETWTAIPWGRFKEIVNDIK</sequence>
<proteinExistence type="predicted"/>
<organism evidence="1 2">
    <name type="scientific">Candidatus Schekmanbacteria bacterium GWA2_38_11</name>
    <dbReference type="NCBI Taxonomy" id="1817876"/>
    <lineage>
        <taxon>Bacteria</taxon>
        <taxon>Candidatus Schekmaniibacteriota</taxon>
    </lineage>
</organism>
<dbReference type="InterPro" id="IPR014845">
    <property type="entry name" value="GYD/TTHA1554"/>
</dbReference>
<dbReference type="EMBL" id="MGDB01000154">
    <property type="protein sequence ID" value="OGL38186.1"/>
    <property type="molecule type" value="Genomic_DNA"/>
</dbReference>
<protein>
    <submittedName>
        <fullName evidence="1">GYD family protein</fullName>
    </submittedName>
</protein>
<gene>
    <name evidence="1" type="ORF">A2042_08815</name>
</gene>
<reference evidence="1 2" key="1">
    <citation type="journal article" date="2016" name="Nat. Commun.">
        <title>Thousands of microbial genomes shed light on interconnected biogeochemical processes in an aquifer system.</title>
        <authorList>
            <person name="Anantharaman K."/>
            <person name="Brown C.T."/>
            <person name="Hug L.A."/>
            <person name="Sharon I."/>
            <person name="Castelle C.J."/>
            <person name="Probst A.J."/>
            <person name="Thomas B.C."/>
            <person name="Singh A."/>
            <person name="Wilkins M.J."/>
            <person name="Karaoz U."/>
            <person name="Brodie E.L."/>
            <person name="Williams K.H."/>
            <person name="Hubbard S.S."/>
            <person name="Banfield J.F."/>
        </authorList>
    </citation>
    <scope>NUCLEOTIDE SEQUENCE [LARGE SCALE GENOMIC DNA]</scope>
</reference>